<organism evidence="1 2">
    <name type="scientific">Citricoccus nitrophenolicus</name>
    <dbReference type="NCBI Taxonomy" id="863575"/>
    <lineage>
        <taxon>Bacteria</taxon>
        <taxon>Bacillati</taxon>
        <taxon>Actinomycetota</taxon>
        <taxon>Actinomycetes</taxon>
        <taxon>Micrococcales</taxon>
        <taxon>Micrococcaceae</taxon>
        <taxon>Citricoccus</taxon>
    </lineage>
</organism>
<accession>A0ABV0IF68</accession>
<dbReference type="EMBL" id="JBDXMX010000001">
    <property type="protein sequence ID" value="MEO9246309.1"/>
    <property type="molecule type" value="Genomic_DNA"/>
</dbReference>
<comment type="caution">
    <text evidence="1">The sequence shown here is derived from an EMBL/GenBank/DDBJ whole genome shotgun (WGS) entry which is preliminary data.</text>
</comment>
<dbReference type="Proteomes" id="UP001484097">
    <property type="component" value="Unassembled WGS sequence"/>
</dbReference>
<dbReference type="InterPro" id="IPR037175">
    <property type="entry name" value="KFase_sf"/>
</dbReference>
<sequence length="266" mass="27969">MTDDSAGTTASLEGLLTALATGEVEVLDLTNPLSSQTPTLRLPEPFANLIDFSLETVSEYDAPGPYWKHANIHTGEHIGTHLDAPIHWISGRDGDDVSQIPVQRLIGPAVVLDFSAEAAADPDFLLEIEHVTAWEAEHGPLPEGGWVLYRTGWDQHAQDQEQFLNTDENGSHTPGVSAACAAWLAGTGITGLGVETVGIDAGNAAALDPAFPVHYHLMGSDKYGVTSLQSLALLPTRGAVLIVAPLPIVGGTGSPARVLALVPRQA</sequence>
<evidence type="ECO:0000313" key="2">
    <source>
        <dbReference type="Proteomes" id="UP001484097"/>
    </source>
</evidence>
<dbReference type="EC" id="3.5.-.-" evidence="1"/>
<proteinExistence type="predicted"/>
<keyword evidence="1" id="KW-0378">Hydrolase</keyword>
<dbReference type="Gene3D" id="3.50.30.50">
    <property type="entry name" value="Putative cyclase"/>
    <property type="match status" value="1"/>
</dbReference>
<name>A0ABV0IF68_9MICC</name>
<dbReference type="RefSeq" id="WP_347918282.1">
    <property type="nucleotide sequence ID" value="NZ_JBDXMX010000001.1"/>
</dbReference>
<dbReference type="PANTHER" id="PTHR31118:SF12">
    <property type="entry name" value="CYCLASE-LIKE PROTEIN 2"/>
    <property type="match status" value="1"/>
</dbReference>
<gene>
    <name evidence="1" type="ORF">ABDK96_01265</name>
</gene>
<protein>
    <submittedName>
        <fullName evidence="1">Cyclase family protein</fullName>
        <ecNumber evidence="1">3.5.-.-</ecNumber>
    </submittedName>
</protein>
<evidence type="ECO:0000313" key="1">
    <source>
        <dbReference type="EMBL" id="MEO9246309.1"/>
    </source>
</evidence>
<dbReference type="SUPFAM" id="SSF102198">
    <property type="entry name" value="Putative cyclase"/>
    <property type="match status" value="1"/>
</dbReference>
<dbReference type="PANTHER" id="PTHR31118">
    <property type="entry name" value="CYCLASE-LIKE PROTEIN 2"/>
    <property type="match status" value="1"/>
</dbReference>
<dbReference type="GO" id="GO:0016787">
    <property type="term" value="F:hydrolase activity"/>
    <property type="evidence" value="ECO:0007669"/>
    <property type="project" value="UniProtKB-KW"/>
</dbReference>
<keyword evidence="2" id="KW-1185">Reference proteome</keyword>
<reference evidence="1 2" key="1">
    <citation type="submission" date="2024-05" db="EMBL/GenBank/DDBJ databases">
        <authorList>
            <person name="Yi C."/>
        </authorList>
    </citation>
    <scope>NUCLEOTIDE SEQUENCE [LARGE SCALE GENOMIC DNA]</scope>
    <source>
        <strain evidence="1 2">XS13</strain>
    </source>
</reference>
<dbReference type="Pfam" id="PF04199">
    <property type="entry name" value="Cyclase"/>
    <property type="match status" value="1"/>
</dbReference>
<dbReference type="InterPro" id="IPR007325">
    <property type="entry name" value="KFase/CYL"/>
</dbReference>